<reference evidence="1" key="1">
    <citation type="journal article" date="2023" name="Plant J.">
        <title>Genome sequences and population genomics provide insights into the demographic history, inbreeding, and mutation load of two 'living fossil' tree species of Dipteronia.</title>
        <authorList>
            <person name="Feng Y."/>
            <person name="Comes H.P."/>
            <person name="Chen J."/>
            <person name="Zhu S."/>
            <person name="Lu R."/>
            <person name="Zhang X."/>
            <person name="Li P."/>
            <person name="Qiu J."/>
            <person name="Olsen K.M."/>
            <person name="Qiu Y."/>
        </authorList>
    </citation>
    <scope>NUCLEOTIDE SEQUENCE</scope>
    <source>
        <strain evidence="1">KIB01</strain>
    </source>
</reference>
<dbReference type="AlphaFoldDB" id="A0AAD9TW32"/>
<evidence type="ECO:0000313" key="2">
    <source>
        <dbReference type="Proteomes" id="UP001280121"/>
    </source>
</evidence>
<protein>
    <submittedName>
        <fullName evidence="1">Uncharacterized protein</fullName>
    </submittedName>
</protein>
<gene>
    <name evidence="1" type="ORF">Ddye_025103</name>
</gene>
<name>A0AAD9TW32_9ROSI</name>
<dbReference type="EMBL" id="JANJYI010000007">
    <property type="protein sequence ID" value="KAK2643340.1"/>
    <property type="molecule type" value="Genomic_DNA"/>
</dbReference>
<dbReference type="Proteomes" id="UP001280121">
    <property type="component" value="Unassembled WGS sequence"/>
</dbReference>
<comment type="caution">
    <text evidence="1">The sequence shown here is derived from an EMBL/GenBank/DDBJ whole genome shotgun (WGS) entry which is preliminary data.</text>
</comment>
<organism evidence="1 2">
    <name type="scientific">Dipteronia dyeriana</name>
    <dbReference type="NCBI Taxonomy" id="168575"/>
    <lineage>
        <taxon>Eukaryota</taxon>
        <taxon>Viridiplantae</taxon>
        <taxon>Streptophyta</taxon>
        <taxon>Embryophyta</taxon>
        <taxon>Tracheophyta</taxon>
        <taxon>Spermatophyta</taxon>
        <taxon>Magnoliopsida</taxon>
        <taxon>eudicotyledons</taxon>
        <taxon>Gunneridae</taxon>
        <taxon>Pentapetalae</taxon>
        <taxon>rosids</taxon>
        <taxon>malvids</taxon>
        <taxon>Sapindales</taxon>
        <taxon>Sapindaceae</taxon>
        <taxon>Hippocastanoideae</taxon>
        <taxon>Acereae</taxon>
        <taxon>Dipteronia</taxon>
    </lineage>
</organism>
<accession>A0AAD9TW32</accession>
<keyword evidence="2" id="KW-1185">Reference proteome</keyword>
<proteinExistence type="predicted"/>
<evidence type="ECO:0000313" key="1">
    <source>
        <dbReference type="EMBL" id="KAK2643340.1"/>
    </source>
</evidence>
<sequence length="59" mass="6903">MAITNSQDDSSANAYITPFQTPSLKLIPIRRQENPFFNRKLARSLHTYGTRLWTRHLDL</sequence>